<dbReference type="RefSeq" id="WP_044004901.1">
    <property type="nucleotide sequence ID" value="NZ_CP007646.1"/>
</dbReference>
<comment type="similarity">
    <text evidence="8">Belongs to the NhaC Na(+)/H(+) (TC 2.A.35) antiporter family.</text>
</comment>
<keyword evidence="5 9" id="KW-0812">Transmembrane</keyword>
<feature type="transmembrane region" description="Helical" evidence="9">
    <location>
        <begin position="12"/>
        <end position="33"/>
    </location>
</feature>
<feature type="transmembrane region" description="Helical" evidence="9">
    <location>
        <begin position="316"/>
        <end position="338"/>
    </location>
</feature>
<proteinExistence type="inferred from homology"/>
<reference evidence="11 12" key="1">
    <citation type="journal article" date="2014" name="BMC Genomics">
        <title>Unusual genome complexity in Lactobacillus salivarius JCM1046.</title>
        <authorList>
            <person name="Raftis E.J."/>
            <person name="Forde B.M."/>
            <person name="Claesson M.J."/>
            <person name="O'Toole P.W."/>
        </authorList>
    </citation>
    <scope>NUCLEOTIDE SEQUENCE [LARGE SCALE GENOMIC DNA]</scope>
    <source>
        <strain evidence="11 12">JCM1046</strain>
    </source>
</reference>
<feature type="transmembrane region" description="Helical" evidence="9">
    <location>
        <begin position="101"/>
        <end position="129"/>
    </location>
</feature>
<feature type="transmembrane region" description="Helical" evidence="9">
    <location>
        <begin position="141"/>
        <end position="166"/>
    </location>
</feature>
<evidence type="ECO:0000313" key="11">
    <source>
        <dbReference type="EMBL" id="AIR10629.1"/>
    </source>
</evidence>
<evidence type="ECO:0000256" key="7">
    <source>
        <dbReference type="ARBA" id="ARBA00023136"/>
    </source>
</evidence>
<evidence type="ECO:0000256" key="4">
    <source>
        <dbReference type="ARBA" id="ARBA00022475"/>
    </source>
</evidence>
<keyword evidence="7 9" id="KW-0472">Membrane</keyword>
<dbReference type="InterPro" id="IPR004770">
    <property type="entry name" value="Na/H_antiport_NhaC"/>
</dbReference>
<feature type="transmembrane region" description="Helical" evidence="9">
    <location>
        <begin position="39"/>
        <end position="56"/>
    </location>
</feature>
<sequence>MKKLIKKSEPILGLGESIIVLAIILGILGFLIIGQHQEPQAPLLIAFVVLMVYGRLRGFTWDTIIDGMRTGLRAGVDPLVIFLTIGVLIATWIFSGTIPTVMFWGFKIISIQFFLPTVFLVCTLVGIACGSSFTSVSTMGIAFIGIGTTLHFSPGLTAGAIVSGAFCGSNISPLSGTTNLAASTGEIDIYTHIKSLLWTDLPTWFISLIFFTFMGLHPKPASLHTINVMLDQLQNNFWISPWTMLPVILLIILAIFKVPAIPSLGLGALSAVILGWIHNPNISINSITELIMNGFVAHTPNKNINLLLSKGGISSMLTSLALIIFALALGGLLIKFNIIGVIITKIEESVKGIVGLTISAALTCIGVNLLVGEHYLAIILPGESFKEAFDHHNVPRTALTRVLNDAGAAINAVVPWSVSGVFIAGTLRVNPLDFIPFAIFPFLVTVLCILAGFVNVVKKKA</sequence>
<dbReference type="EMBL" id="CP007646">
    <property type="protein sequence ID" value="AIR10629.1"/>
    <property type="molecule type" value="Genomic_DNA"/>
</dbReference>
<keyword evidence="4" id="KW-1003">Cell membrane</keyword>
<dbReference type="NCBIfam" id="TIGR00931">
    <property type="entry name" value="antiport_nhaC"/>
    <property type="match status" value="1"/>
</dbReference>
<evidence type="ECO:0000256" key="9">
    <source>
        <dbReference type="SAM" id="Phobius"/>
    </source>
</evidence>
<keyword evidence="2" id="KW-0813">Transport</keyword>
<dbReference type="GO" id="GO:0005886">
    <property type="term" value="C:plasma membrane"/>
    <property type="evidence" value="ECO:0007669"/>
    <property type="project" value="UniProtKB-SubCell"/>
</dbReference>
<gene>
    <name evidence="11" type="primary">nhaC</name>
    <name evidence="11" type="ORF">LSJ_0950</name>
</gene>
<dbReference type="GO" id="GO:0015297">
    <property type="term" value="F:antiporter activity"/>
    <property type="evidence" value="ECO:0007669"/>
    <property type="project" value="UniProtKB-KW"/>
</dbReference>
<dbReference type="Proteomes" id="UP000029488">
    <property type="component" value="Chromosome"/>
</dbReference>
<evidence type="ECO:0000256" key="8">
    <source>
        <dbReference type="ARBA" id="ARBA00038435"/>
    </source>
</evidence>
<evidence type="ECO:0000259" key="10">
    <source>
        <dbReference type="Pfam" id="PF03553"/>
    </source>
</evidence>
<comment type="subcellular location">
    <subcellularLocation>
        <location evidence="1">Cell membrane</location>
        <topology evidence="1">Multi-pass membrane protein</topology>
    </subcellularLocation>
</comment>
<keyword evidence="3" id="KW-0050">Antiport</keyword>
<evidence type="ECO:0000256" key="1">
    <source>
        <dbReference type="ARBA" id="ARBA00004651"/>
    </source>
</evidence>
<dbReference type="Pfam" id="PF03553">
    <property type="entry name" value="Na_H_antiporter"/>
    <property type="match status" value="1"/>
</dbReference>
<feature type="transmembrane region" description="Helical" evidence="9">
    <location>
        <begin position="434"/>
        <end position="457"/>
    </location>
</feature>
<dbReference type="AlphaFoldDB" id="A0A089QC12"/>
<dbReference type="PANTHER" id="PTHR33451">
    <property type="entry name" value="MALATE-2H(+)/NA(+)-LACTATE ANTIPORTER"/>
    <property type="match status" value="1"/>
</dbReference>
<evidence type="ECO:0000256" key="5">
    <source>
        <dbReference type="ARBA" id="ARBA00022692"/>
    </source>
</evidence>
<name>A0A089QC12_9LACO</name>
<protein>
    <submittedName>
        <fullName evidence="11">Na(+)/H(+) antiporter</fullName>
    </submittedName>
</protein>
<evidence type="ECO:0000313" key="12">
    <source>
        <dbReference type="Proteomes" id="UP000029488"/>
    </source>
</evidence>
<feature type="transmembrane region" description="Helical" evidence="9">
    <location>
        <begin position="350"/>
        <end position="371"/>
    </location>
</feature>
<evidence type="ECO:0000256" key="3">
    <source>
        <dbReference type="ARBA" id="ARBA00022449"/>
    </source>
</evidence>
<organism evidence="11 12">
    <name type="scientific">Ligilactobacillus salivarius</name>
    <dbReference type="NCBI Taxonomy" id="1624"/>
    <lineage>
        <taxon>Bacteria</taxon>
        <taxon>Bacillati</taxon>
        <taxon>Bacillota</taxon>
        <taxon>Bacilli</taxon>
        <taxon>Lactobacillales</taxon>
        <taxon>Lactobacillaceae</taxon>
        <taxon>Ligilactobacillus</taxon>
    </lineage>
</organism>
<keyword evidence="6 9" id="KW-1133">Transmembrane helix</keyword>
<dbReference type="KEGG" id="lsj:LSJ_0950"/>
<dbReference type="InterPro" id="IPR052180">
    <property type="entry name" value="NhaC_Na-H+_Antiporter"/>
</dbReference>
<dbReference type="PANTHER" id="PTHR33451:SF6">
    <property type="entry name" value="NA(+)_H(+) ANTIPORTER NHAC"/>
    <property type="match status" value="1"/>
</dbReference>
<accession>A0A089QC12</accession>
<feature type="transmembrane region" description="Helical" evidence="9">
    <location>
        <begin position="76"/>
        <end position="95"/>
    </location>
</feature>
<evidence type="ECO:0000256" key="2">
    <source>
        <dbReference type="ARBA" id="ARBA00022448"/>
    </source>
</evidence>
<feature type="domain" description="Na+/H+ antiporter NhaC-like C-terminal" evidence="10">
    <location>
        <begin position="171"/>
        <end position="454"/>
    </location>
</feature>
<feature type="transmembrane region" description="Helical" evidence="9">
    <location>
        <begin position="196"/>
        <end position="216"/>
    </location>
</feature>
<feature type="transmembrane region" description="Helical" evidence="9">
    <location>
        <begin position="237"/>
        <end position="256"/>
    </location>
</feature>
<dbReference type="InterPro" id="IPR018461">
    <property type="entry name" value="Na/H_Antiport_NhaC-like_C"/>
</dbReference>
<evidence type="ECO:0000256" key="6">
    <source>
        <dbReference type="ARBA" id="ARBA00022989"/>
    </source>
</evidence>